<comment type="caution">
    <text evidence="3">The sequence shown here is derived from an EMBL/GenBank/DDBJ whole genome shotgun (WGS) entry which is preliminary data.</text>
</comment>
<feature type="domain" description="AAA+ ATPase" evidence="2">
    <location>
        <begin position="699"/>
        <end position="896"/>
    </location>
</feature>
<dbReference type="SUPFAM" id="SSF52540">
    <property type="entry name" value="P-loop containing nucleoside triphosphate hydrolases"/>
    <property type="match status" value="1"/>
</dbReference>
<dbReference type="Gene3D" id="3.40.50.300">
    <property type="entry name" value="P-loop containing nucleotide triphosphate hydrolases"/>
    <property type="match status" value="1"/>
</dbReference>
<dbReference type="GO" id="GO:0003677">
    <property type="term" value="F:DNA binding"/>
    <property type="evidence" value="ECO:0007669"/>
    <property type="project" value="TreeGrafter"/>
</dbReference>
<dbReference type="OrthoDB" id="9996895at2759"/>
<feature type="compositionally biased region" description="Polar residues" evidence="1">
    <location>
        <begin position="32"/>
        <end position="50"/>
    </location>
</feature>
<proteinExistence type="predicted"/>
<feature type="region of interest" description="Disordered" evidence="1">
    <location>
        <begin position="1297"/>
        <end position="1317"/>
    </location>
</feature>
<sequence>MGQLNEDRRNVYPLFEKSSKAIKSMGSPAPSPQQMNDGTTDEITSKTTAGQGREKSENPAKDDITSIPSSNIALILPLQKKSDFLVEVDSNNHRRKRQKKAVTTNETTKIEDVIPRPQRQKAPMSYKEPLAFEVEDLMEKQDMGPPETRPGRQPNTRTQVEESITQPLLDNGGALLLETPSIGIPANKAPFLNTQDRSYGSKIPRDSLVGPKPQKILRFNPKTGTIGSPPAKKSAALIEAINKPRSNSRGKQVRSIIVAIRYGQGEASPSTIGLQIEQILNGTKGIEPPAKKERPSPKKEAISTSRTTDVLNNTALDRKGCTAATLIPTKPPGPIHPFFSGKPVGKSTNASDSTKEDANLTGFEPQEAVSLGRARLLSRGDRPPIPTNPRSSGFEGFQGFGSRAKVTKFPGAIEPAWPWKGMVHVRGNEVGQDGHVFMESCPEIQSKPKKSKYHAIEILAKEDVLVTITAELDVDEVLKSIQDLNLDDYPQLPGCLRTPSKYFESGYELQKRILKEVDARLPQPTIANDEESSEDEIQQRASKHVSTHPAISRSYTSIATSSTAFDQFRYETEPWTRKHSPRCAADVLQTGKEAMILKEWLQNLTVMSVDTGGSGRPNSRASSVSRLSAASKSDTSGKRKRKSKKLDGFVVSSDEENDDMNEISEPEDDASFRGSQSLFKKTVVRQGDVAGKGTKDSRLTNAILVSGPHGCGKTAAIYAVAKELGFEVFEINSSSRRSGKDILERVGDMTRNHLVQRAHDQAQLESLDEDAQRISDALADDIKTGRQGTMNSFFKTKNATKSKPKPKKPEPTAKTSTPIQASLAPRAPSKQQKQSLILFEEVDVLYEEDKQFWSTVISLITQSKRPIIMTCQDESLVPMQTLFLHAILRFVPPPIDVATDYMLLVAANEGHALQRDAVKALYQSRHLDLRASLTELNFWCQYAVGDVKGGLDWLCPRWPLGCDIDNHGNTIRVVSEKTYEIGMGWLSQDFLESHMHYLAIEEETLHEAKDGWNVDLGHWQNSIDMNGWANKTRASSTGRADDLARISIYDDFADAMSAADMFSGSAFAAENQVKLDFAVPDLSDKVREDYLSNLPIIEATPLLDFDNTCLDISLWIKSRAREYLQVKQHLKHGLEVPSELDRPSEAHIVNLIHEHVSEPEAIVTRKDLSLAFDPISEPEKPYVWSTGQLEASVFDRTQTIITTDLAPYVRSIVSYDAKLQQERSRMSSLLSEGGRKGKRMRTTRSAFSALEGGVRSTTRRDRYFGPNLNPYLVLKTGMPSWLDAVSADTSLNTVASTRFGTGVPSPSREESDVGDGD</sequence>
<protein>
    <submittedName>
        <fullName evidence="3">Chromosome fragility-associated</fullName>
    </submittedName>
</protein>
<dbReference type="PANTHER" id="PTHR23389:SF21">
    <property type="entry name" value="ATPASE FAMILY AAA DOMAIN-CONTAINING PROTEIN 5"/>
    <property type="match status" value="1"/>
</dbReference>
<feature type="region of interest" description="Disordered" evidence="1">
    <location>
        <begin position="139"/>
        <end position="158"/>
    </location>
</feature>
<feature type="compositionally biased region" description="Acidic residues" evidence="1">
    <location>
        <begin position="653"/>
        <end position="669"/>
    </location>
</feature>
<reference evidence="3" key="1">
    <citation type="submission" date="2019-07" db="EMBL/GenBank/DDBJ databases">
        <title>Hyphodiscus hymeniophilus genome sequencing and assembly.</title>
        <authorList>
            <person name="Kramer G."/>
            <person name="Nodwell J."/>
        </authorList>
    </citation>
    <scope>NUCLEOTIDE SEQUENCE</scope>
    <source>
        <strain evidence="3">ATCC 34498</strain>
    </source>
</reference>
<feature type="region of interest" description="Disordered" evidence="1">
    <location>
        <begin position="788"/>
        <end position="828"/>
    </location>
</feature>
<keyword evidence="4" id="KW-1185">Reference proteome</keyword>
<dbReference type="InterPro" id="IPR003593">
    <property type="entry name" value="AAA+_ATPase"/>
</dbReference>
<feature type="region of interest" description="Disordered" evidence="1">
    <location>
        <begin position="378"/>
        <end position="397"/>
    </location>
</feature>
<organism evidence="3 4">
    <name type="scientific">Hyphodiscus hymeniophilus</name>
    <dbReference type="NCBI Taxonomy" id="353542"/>
    <lineage>
        <taxon>Eukaryota</taxon>
        <taxon>Fungi</taxon>
        <taxon>Dikarya</taxon>
        <taxon>Ascomycota</taxon>
        <taxon>Pezizomycotina</taxon>
        <taxon>Leotiomycetes</taxon>
        <taxon>Helotiales</taxon>
        <taxon>Hyphodiscaceae</taxon>
        <taxon>Hyphodiscus</taxon>
    </lineage>
</organism>
<evidence type="ECO:0000313" key="3">
    <source>
        <dbReference type="EMBL" id="KAG0648803.1"/>
    </source>
</evidence>
<evidence type="ECO:0000259" key="2">
    <source>
        <dbReference type="SMART" id="SM00382"/>
    </source>
</evidence>
<dbReference type="Proteomes" id="UP000785200">
    <property type="component" value="Unassembled WGS sequence"/>
</dbReference>
<dbReference type="GO" id="GO:0016887">
    <property type="term" value="F:ATP hydrolysis activity"/>
    <property type="evidence" value="ECO:0007669"/>
    <property type="project" value="InterPro"/>
</dbReference>
<evidence type="ECO:0000256" key="1">
    <source>
        <dbReference type="SAM" id="MobiDB-lite"/>
    </source>
</evidence>
<dbReference type="GO" id="GO:0005634">
    <property type="term" value="C:nucleus"/>
    <property type="evidence" value="ECO:0007669"/>
    <property type="project" value="TreeGrafter"/>
</dbReference>
<gene>
    <name evidence="3" type="ORF">D0Z07_4720</name>
</gene>
<feature type="compositionally biased region" description="Basic and acidic residues" evidence="1">
    <location>
        <begin position="52"/>
        <end position="64"/>
    </location>
</feature>
<accession>A0A9P6VIW5</accession>
<feature type="region of interest" description="Disordered" evidence="1">
    <location>
        <begin position="524"/>
        <end position="552"/>
    </location>
</feature>
<name>A0A9P6VIW5_9HELO</name>
<dbReference type="EMBL" id="VNKQ01000009">
    <property type="protein sequence ID" value="KAG0648803.1"/>
    <property type="molecule type" value="Genomic_DNA"/>
</dbReference>
<dbReference type="Pfam" id="PF00004">
    <property type="entry name" value="AAA"/>
    <property type="match status" value="1"/>
</dbReference>
<feature type="compositionally biased region" description="Basic and acidic residues" evidence="1">
    <location>
        <begin position="289"/>
        <end position="301"/>
    </location>
</feature>
<dbReference type="InterPro" id="IPR027417">
    <property type="entry name" value="P-loop_NTPase"/>
</dbReference>
<feature type="compositionally biased region" description="Basic and acidic residues" evidence="1">
    <location>
        <begin position="1"/>
        <end position="10"/>
    </location>
</feature>
<feature type="region of interest" description="Disordered" evidence="1">
    <location>
        <begin position="284"/>
        <end position="307"/>
    </location>
</feature>
<feature type="region of interest" description="Disordered" evidence="1">
    <location>
        <begin position="188"/>
        <end position="231"/>
    </location>
</feature>
<feature type="compositionally biased region" description="Low complexity" evidence="1">
    <location>
        <begin position="619"/>
        <end position="633"/>
    </location>
</feature>
<dbReference type="InterPro" id="IPR003959">
    <property type="entry name" value="ATPase_AAA_core"/>
</dbReference>
<feature type="region of interest" description="Disordered" evidence="1">
    <location>
        <begin position="610"/>
        <end position="675"/>
    </location>
</feature>
<evidence type="ECO:0000313" key="4">
    <source>
        <dbReference type="Proteomes" id="UP000785200"/>
    </source>
</evidence>
<dbReference type="GO" id="GO:0005524">
    <property type="term" value="F:ATP binding"/>
    <property type="evidence" value="ECO:0007669"/>
    <property type="project" value="InterPro"/>
</dbReference>
<feature type="region of interest" description="Disordered" evidence="1">
    <location>
        <begin position="1"/>
        <end position="68"/>
    </location>
</feature>
<dbReference type="PANTHER" id="PTHR23389">
    <property type="entry name" value="CHROMOSOME TRANSMISSION FIDELITY FACTOR 18"/>
    <property type="match status" value="1"/>
</dbReference>
<dbReference type="SMART" id="SM00382">
    <property type="entry name" value="AAA"/>
    <property type="match status" value="1"/>
</dbReference>